<dbReference type="RefSeq" id="WP_219289887.1">
    <property type="nucleotide sequence ID" value="NZ_RPHB01000005.1"/>
</dbReference>
<dbReference type="GO" id="GO:0016757">
    <property type="term" value="F:glycosyltransferase activity"/>
    <property type="evidence" value="ECO:0007669"/>
    <property type="project" value="UniProtKB-KW"/>
</dbReference>
<evidence type="ECO:0000256" key="3">
    <source>
        <dbReference type="ARBA" id="ARBA00022676"/>
    </source>
</evidence>
<evidence type="ECO:0000256" key="5">
    <source>
        <dbReference type="ARBA" id="ARBA00023136"/>
    </source>
</evidence>
<keyword evidence="3" id="KW-0328">Glycosyltransferase</keyword>
<comment type="subcellular location">
    <subcellularLocation>
        <location evidence="1">Cell membrane</location>
    </subcellularLocation>
</comment>
<evidence type="ECO:0000256" key="4">
    <source>
        <dbReference type="ARBA" id="ARBA00022679"/>
    </source>
</evidence>
<dbReference type="Proteomes" id="UP000727490">
    <property type="component" value="Unassembled WGS sequence"/>
</dbReference>
<evidence type="ECO:0000313" key="7">
    <source>
        <dbReference type="EMBL" id="MBW3468495.1"/>
    </source>
</evidence>
<dbReference type="AlphaFoldDB" id="A0A951IWH0"/>
<sequence length="229" mass="26614">MISIIIPVLNEEQNLKELLPFFSNHPELDDFEVIIVDGGSIDESEKTVNNFPYIFLRSPKKGRASQMNFGATHAQGDILYFIHADTRIPSSFPDDIREALKSGIQAGCFAYSFDSDSRLLKINSWFTKFDGVLSGGGDQTLFIDRDVFWELGGFDEYYCIMEDFELVRRIRKKYRFKVLSKQITVSARKYESNSWLRVQLVNLLVFGLFFFKCSPNKLKRMYKSLLDYR</sequence>
<evidence type="ECO:0000259" key="6">
    <source>
        <dbReference type="Pfam" id="PF00535"/>
    </source>
</evidence>
<evidence type="ECO:0000256" key="2">
    <source>
        <dbReference type="ARBA" id="ARBA00022475"/>
    </source>
</evidence>
<reference evidence="7 8" key="1">
    <citation type="journal article" date="2020" name="Syst. Appl. Microbiol.">
        <title>Arthrospiribacter ruber gen. nov., sp. nov., a novel bacterium isolated from Arthrospira cultures.</title>
        <authorList>
            <person name="Waleron M."/>
            <person name="Misztak A."/>
            <person name="Waleron M.M."/>
            <person name="Furmaniak M."/>
            <person name="Mrozik A."/>
            <person name="Waleron K."/>
        </authorList>
    </citation>
    <scope>NUCLEOTIDE SEQUENCE [LARGE SCALE GENOMIC DNA]</scope>
    <source>
        <strain evidence="7 8">DPMB0001</strain>
    </source>
</reference>
<keyword evidence="8" id="KW-1185">Reference proteome</keyword>
<dbReference type="PANTHER" id="PTHR43646">
    <property type="entry name" value="GLYCOSYLTRANSFERASE"/>
    <property type="match status" value="1"/>
</dbReference>
<gene>
    <name evidence="7" type="ORF">EGN73_11830</name>
</gene>
<organism evidence="7 8">
    <name type="scientific">Arthrospiribacter ruber</name>
    <dbReference type="NCBI Taxonomy" id="2487934"/>
    <lineage>
        <taxon>Bacteria</taxon>
        <taxon>Pseudomonadati</taxon>
        <taxon>Bacteroidota</taxon>
        <taxon>Cytophagia</taxon>
        <taxon>Cytophagales</taxon>
        <taxon>Cyclobacteriaceae</taxon>
        <taxon>Arthrospiribacter</taxon>
    </lineage>
</organism>
<dbReference type="InterPro" id="IPR001173">
    <property type="entry name" value="Glyco_trans_2-like"/>
</dbReference>
<dbReference type="CDD" id="cd02522">
    <property type="entry name" value="GT_2_like_a"/>
    <property type="match status" value="1"/>
</dbReference>
<keyword evidence="2" id="KW-1003">Cell membrane</keyword>
<dbReference type="InterPro" id="IPR026461">
    <property type="entry name" value="Trfase_2_rSAM/seldom_assoc"/>
</dbReference>
<evidence type="ECO:0000313" key="8">
    <source>
        <dbReference type="Proteomes" id="UP000727490"/>
    </source>
</evidence>
<dbReference type="NCBIfam" id="TIGR04283">
    <property type="entry name" value="glyco_like_mftF"/>
    <property type="match status" value="1"/>
</dbReference>
<keyword evidence="5" id="KW-0472">Membrane</keyword>
<keyword evidence="4" id="KW-0808">Transferase</keyword>
<feature type="domain" description="Glycosyltransferase 2-like" evidence="6">
    <location>
        <begin position="3"/>
        <end position="91"/>
    </location>
</feature>
<dbReference type="PANTHER" id="PTHR43646:SF2">
    <property type="entry name" value="GLYCOSYLTRANSFERASE 2-LIKE DOMAIN-CONTAINING PROTEIN"/>
    <property type="match status" value="1"/>
</dbReference>
<protein>
    <submittedName>
        <fullName evidence="7">Glycosyltransferase</fullName>
    </submittedName>
</protein>
<dbReference type="EMBL" id="RPHB01000005">
    <property type="protein sequence ID" value="MBW3468495.1"/>
    <property type="molecule type" value="Genomic_DNA"/>
</dbReference>
<evidence type="ECO:0000256" key="1">
    <source>
        <dbReference type="ARBA" id="ARBA00004236"/>
    </source>
</evidence>
<dbReference type="GO" id="GO:0005886">
    <property type="term" value="C:plasma membrane"/>
    <property type="evidence" value="ECO:0007669"/>
    <property type="project" value="UniProtKB-SubCell"/>
</dbReference>
<accession>A0A951IWH0</accession>
<name>A0A951IWH0_9BACT</name>
<dbReference type="Pfam" id="PF00535">
    <property type="entry name" value="Glycos_transf_2"/>
    <property type="match status" value="1"/>
</dbReference>
<comment type="caution">
    <text evidence="7">The sequence shown here is derived from an EMBL/GenBank/DDBJ whole genome shotgun (WGS) entry which is preliminary data.</text>
</comment>
<proteinExistence type="predicted"/>